<dbReference type="SUPFAM" id="SSF46955">
    <property type="entry name" value="Putative DNA-binding domain"/>
    <property type="match status" value="1"/>
</dbReference>
<reference evidence="2" key="1">
    <citation type="submission" date="2021-01" db="EMBL/GenBank/DDBJ databases">
        <title>Genome sequence of strain Noviherbaspirillum sp. DKR-6.</title>
        <authorList>
            <person name="Chaudhary D.K."/>
        </authorList>
    </citation>
    <scope>NUCLEOTIDE SEQUENCE</scope>
    <source>
        <strain evidence="2">DKR-6</strain>
    </source>
</reference>
<protein>
    <submittedName>
        <fullName evidence="2">MerR family DNA-binding protein</fullName>
    </submittedName>
</protein>
<comment type="caution">
    <text evidence="2">The sequence shown here is derived from an EMBL/GenBank/DDBJ whole genome shotgun (WGS) entry which is preliminary data.</text>
</comment>
<name>A0A934W640_9BURK</name>
<evidence type="ECO:0000313" key="2">
    <source>
        <dbReference type="EMBL" id="MBK4734665.1"/>
    </source>
</evidence>
<organism evidence="2 3">
    <name type="scientific">Noviherbaspirillum pedocola</name>
    <dbReference type="NCBI Taxonomy" id="2801341"/>
    <lineage>
        <taxon>Bacteria</taxon>
        <taxon>Pseudomonadati</taxon>
        <taxon>Pseudomonadota</taxon>
        <taxon>Betaproteobacteria</taxon>
        <taxon>Burkholderiales</taxon>
        <taxon>Oxalobacteraceae</taxon>
        <taxon>Noviherbaspirillum</taxon>
    </lineage>
</organism>
<keyword evidence="3" id="KW-1185">Reference proteome</keyword>
<dbReference type="Proteomes" id="UP000622890">
    <property type="component" value="Unassembled WGS sequence"/>
</dbReference>
<evidence type="ECO:0000313" key="3">
    <source>
        <dbReference type="Proteomes" id="UP000622890"/>
    </source>
</evidence>
<dbReference type="Pfam" id="PF09278">
    <property type="entry name" value="MerR-DNA-bind"/>
    <property type="match status" value="1"/>
</dbReference>
<dbReference type="GO" id="GO:0003677">
    <property type="term" value="F:DNA binding"/>
    <property type="evidence" value="ECO:0007669"/>
    <property type="project" value="UniProtKB-KW"/>
</dbReference>
<feature type="domain" description="Transcription regulator MerR DNA binding" evidence="1">
    <location>
        <begin position="1"/>
        <end position="51"/>
    </location>
</feature>
<gene>
    <name evidence="2" type="ORF">JJB74_08625</name>
</gene>
<sequence length="85" mass="9538">MSLSDIRVLLDLKGRPSAGCEAVNDLLDHHLERIRIQMDALRTLESQLAALRHQCGELHSVEECGILQNLSESAESHERACHTEH</sequence>
<accession>A0A934W640</accession>
<proteinExistence type="predicted"/>
<dbReference type="InterPro" id="IPR015358">
    <property type="entry name" value="Tscrpt_reg_MerR_DNA-bd"/>
</dbReference>
<dbReference type="AlphaFoldDB" id="A0A934W640"/>
<dbReference type="InterPro" id="IPR009061">
    <property type="entry name" value="DNA-bd_dom_put_sf"/>
</dbReference>
<keyword evidence="2" id="KW-0238">DNA-binding</keyword>
<dbReference type="EMBL" id="JAEPBG010000003">
    <property type="protein sequence ID" value="MBK4734665.1"/>
    <property type="molecule type" value="Genomic_DNA"/>
</dbReference>
<dbReference type="Gene3D" id="1.10.1660.10">
    <property type="match status" value="1"/>
</dbReference>
<evidence type="ECO:0000259" key="1">
    <source>
        <dbReference type="Pfam" id="PF09278"/>
    </source>
</evidence>